<proteinExistence type="inferred from homology"/>
<dbReference type="InterPro" id="IPR009158">
    <property type="entry name" value="G3P_DH_GlpB_su"/>
</dbReference>
<dbReference type="AlphaFoldDB" id="A0A0A3AQ53"/>
<evidence type="ECO:0000313" key="6">
    <source>
        <dbReference type="EMBL" id="KGQ71548.1"/>
    </source>
</evidence>
<dbReference type="InterPro" id="IPR036188">
    <property type="entry name" value="FAD/NAD-bd_sf"/>
</dbReference>
<gene>
    <name evidence="4" type="primary">glpB</name>
    <name evidence="6" type="ORF">OA57_00305</name>
</gene>
<dbReference type="GO" id="GO:0009331">
    <property type="term" value="C:glycerol-3-phosphate dehydrogenase (FAD) complex"/>
    <property type="evidence" value="ECO:0007669"/>
    <property type="project" value="InterPro"/>
</dbReference>
<dbReference type="NCBIfam" id="NF003718">
    <property type="entry name" value="PRK05329.1-1"/>
    <property type="match status" value="1"/>
</dbReference>
<evidence type="ECO:0000256" key="4">
    <source>
        <dbReference type="HAMAP-Rule" id="MF_00753"/>
    </source>
</evidence>
<keyword evidence="7" id="KW-1185">Reference proteome</keyword>
<comment type="cofactor">
    <cofactor evidence="4">
        <name>FMN</name>
        <dbReference type="ChEBI" id="CHEBI:58210"/>
    </cofactor>
</comment>
<keyword evidence="3 4" id="KW-0560">Oxidoreductase</keyword>
<dbReference type="Proteomes" id="UP000030380">
    <property type="component" value="Unassembled WGS sequence"/>
</dbReference>
<evidence type="ECO:0000259" key="5">
    <source>
        <dbReference type="Pfam" id="PF00890"/>
    </source>
</evidence>
<dbReference type="PIRSF" id="PIRSF000141">
    <property type="entry name" value="Anaerobic_G3P_dh"/>
    <property type="match status" value="1"/>
</dbReference>
<evidence type="ECO:0000256" key="3">
    <source>
        <dbReference type="ARBA" id="ARBA00023002"/>
    </source>
</evidence>
<dbReference type="UniPathway" id="UPA00618">
    <property type="reaction ID" value="UER00673"/>
</dbReference>
<comment type="catalytic activity">
    <reaction evidence="4">
        <text>a quinone + sn-glycerol 3-phosphate = dihydroxyacetone phosphate + a quinol</text>
        <dbReference type="Rhea" id="RHEA:18977"/>
        <dbReference type="ChEBI" id="CHEBI:24646"/>
        <dbReference type="ChEBI" id="CHEBI:57597"/>
        <dbReference type="ChEBI" id="CHEBI:57642"/>
        <dbReference type="ChEBI" id="CHEBI:132124"/>
        <dbReference type="EC" id="1.1.5.3"/>
    </reaction>
</comment>
<comment type="subunit">
    <text evidence="4">Composed of a catalytic GlpA/B dimer and of membrane bound GlpC.</text>
</comment>
<dbReference type="Pfam" id="PF00890">
    <property type="entry name" value="FAD_binding_2"/>
    <property type="match status" value="1"/>
</dbReference>
<sequence>MKFDTLIIGGGLAGLTCGIRLQQSGQRCAIISNGQSALDFSSGSFDLLSQAENGIAITNITDGLQQLAQQQPFHPYSLIGTETVLQKAAEFERLATTLALNVKQGGKHNHLRLTPLGALRPTWLSPNSVPTFADPLQPLALKKVAVLGIEGFNDFQPELLCENLKQLPHFAQWQISFGYLHIPELDHLRGDAREFRSINISQALEHKLNFTQLVNELKNAANGADTVFLPACFGLDNDDFLRQLQQTSGIHLFELPTLPPSLLGIRQHRVLEKAFEKAGGIMMKGDNALRAEIHAGNVTALYTRLNEEAALRADHYVLASGSFFSNGLAATFDHVIEPIFQLDLWYDESRSQWTHHRFSEPQPYQRFGVKINARCQAQKQGESLDNLYAVGAVVGGYDAIHQGCGSGVAVVTALHVADQILQGERA</sequence>
<dbReference type="NCBIfam" id="NF003721">
    <property type="entry name" value="PRK05329.1-4"/>
    <property type="match status" value="1"/>
</dbReference>
<dbReference type="STRING" id="505317.OA57_00305"/>
<comment type="function">
    <text evidence="4">Conversion of glycerol 3-phosphate to dihydroxyacetone. Uses fumarate or nitrate as electron acceptor.</text>
</comment>
<comment type="similarity">
    <text evidence="4">Belongs to the anaerobic G-3-P dehydrogenase subunit B family.</text>
</comment>
<dbReference type="GO" id="GO:0019563">
    <property type="term" value="P:glycerol catabolic process"/>
    <property type="evidence" value="ECO:0007669"/>
    <property type="project" value="UniProtKB-UniRule"/>
</dbReference>
<evidence type="ECO:0000256" key="2">
    <source>
        <dbReference type="ARBA" id="ARBA00022643"/>
    </source>
</evidence>
<comment type="pathway">
    <text evidence="4">Polyol metabolism; glycerol degradation via glycerol kinase pathway; glycerone phosphate from sn-glycerol 3-phosphate (anaerobic route): step 1/1.</text>
</comment>
<protein>
    <recommendedName>
        <fullName evidence="4">Anaerobic glycerol-3-phosphate dehydrogenase subunit B</fullName>
        <shortName evidence="4">Anaerobic G-3-P dehydrogenase subunit B</shortName>
        <shortName evidence="4">Anaerobic G3Pdhase B</shortName>
        <ecNumber evidence="4">1.1.5.3</ecNumber>
    </recommendedName>
</protein>
<comment type="caution">
    <text evidence="6">The sequence shown here is derived from an EMBL/GenBank/DDBJ whole genome shotgun (WGS) entry which is preliminary data.</text>
</comment>
<dbReference type="NCBIfam" id="NF003719">
    <property type="entry name" value="PRK05329.1-2"/>
    <property type="match status" value="1"/>
</dbReference>
<accession>A0A0A3AQ53</accession>
<dbReference type="OrthoDB" id="6395323at2"/>
<dbReference type="HAMAP" id="MF_00753">
    <property type="entry name" value="Glycerol3P_GlpB"/>
    <property type="match status" value="1"/>
</dbReference>
<dbReference type="RefSeq" id="WP_034611920.1">
    <property type="nucleotide sequence ID" value="NZ_JSUM01000001.1"/>
</dbReference>
<keyword evidence="1 4" id="KW-0285">Flavoprotein</keyword>
<name>A0A0A3AQ53_9PAST</name>
<keyword evidence="2 4" id="KW-0288">FMN</keyword>
<feature type="domain" description="FAD-dependent oxidoreductase 2 FAD-binding" evidence="5">
    <location>
        <begin position="4"/>
        <end position="408"/>
    </location>
</feature>
<dbReference type="EMBL" id="JSUM01000001">
    <property type="protein sequence ID" value="KGQ71548.1"/>
    <property type="molecule type" value="Genomic_DNA"/>
</dbReference>
<organism evidence="6 7">
    <name type="scientific">Chelonobacter oris</name>
    <dbReference type="NCBI Taxonomy" id="505317"/>
    <lineage>
        <taxon>Bacteria</taxon>
        <taxon>Pseudomonadati</taxon>
        <taxon>Pseudomonadota</taxon>
        <taxon>Gammaproteobacteria</taxon>
        <taxon>Pasteurellales</taxon>
        <taxon>Pasteurellaceae</taxon>
        <taxon>Chelonobacter</taxon>
    </lineage>
</organism>
<dbReference type="EC" id="1.1.5.3" evidence="4"/>
<dbReference type="InterPro" id="IPR003953">
    <property type="entry name" value="FAD-dep_OxRdtase_2_FAD-bd"/>
</dbReference>
<reference evidence="6 7" key="1">
    <citation type="submission" date="2014-11" db="EMBL/GenBank/DDBJ databases">
        <title>Draft genome sequence of Chelonobacter oris 1662T, associated with respiratory disease in Hermann's Tortoises.</title>
        <authorList>
            <person name="Kudirkiene E."/>
            <person name="Hansen M.J."/>
            <person name="Bojesen A.M."/>
        </authorList>
    </citation>
    <scope>NUCLEOTIDE SEQUENCE [LARGE SCALE GENOMIC DNA]</scope>
    <source>
        <strain evidence="6 7">1662</strain>
    </source>
</reference>
<dbReference type="NCBIfam" id="NF003720">
    <property type="entry name" value="PRK05329.1-3"/>
    <property type="match status" value="1"/>
</dbReference>
<dbReference type="GO" id="GO:0004368">
    <property type="term" value="F:glycerol-3-phosphate dehydrogenase (quinone) activity"/>
    <property type="evidence" value="ECO:0007669"/>
    <property type="project" value="UniProtKB-UniRule"/>
</dbReference>
<evidence type="ECO:0000256" key="1">
    <source>
        <dbReference type="ARBA" id="ARBA00022630"/>
    </source>
</evidence>
<evidence type="ECO:0000313" key="7">
    <source>
        <dbReference type="Proteomes" id="UP000030380"/>
    </source>
</evidence>
<dbReference type="Gene3D" id="3.50.50.60">
    <property type="entry name" value="FAD/NAD(P)-binding domain"/>
    <property type="match status" value="1"/>
</dbReference>
<dbReference type="SUPFAM" id="SSF51905">
    <property type="entry name" value="FAD/NAD(P)-binding domain"/>
    <property type="match status" value="1"/>
</dbReference>
<dbReference type="NCBIfam" id="TIGR03378">
    <property type="entry name" value="glycerol3P_GlpB"/>
    <property type="match status" value="1"/>
</dbReference>